<accession>A0AA95L107</accession>
<dbReference type="AlphaFoldDB" id="A0AA95L107"/>
<sequence>MSRTTRKALFYGLLLVAGITFGMQLAETGTNRIYSPVSAVSGRQYDQVDVKTGRVQADREALWERRPQDNEPSRADAPLPEIPERLQTPDSLLLPAPEQAPVDRFADKAANLLQQVSQRSIYWVASLFNSGD</sequence>
<name>A0AA95L107_9BACL</name>
<reference evidence="2" key="1">
    <citation type="submission" date="2023-05" db="EMBL/GenBank/DDBJ databases">
        <title>Comparative genomics of Bacillaceae isolates and their secondary metabolite potential.</title>
        <authorList>
            <person name="Song L."/>
            <person name="Nielsen L.J."/>
            <person name="Mohite O."/>
            <person name="Xu X."/>
            <person name="Weber T."/>
            <person name="Kovacs A.T."/>
        </authorList>
    </citation>
    <scope>NUCLEOTIDE SEQUENCE</scope>
    <source>
        <strain evidence="2">B2_4</strain>
    </source>
</reference>
<feature type="region of interest" description="Disordered" evidence="1">
    <location>
        <begin position="59"/>
        <end position="82"/>
    </location>
</feature>
<evidence type="ECO:0000313" key="3">
    <source>
        <dbReference type="Proteomes" id="UP001177943"/>
    </source>
</evidence>
<evidence type="ECO:0000313" key="2">
    <source>
        <dbReference type="EMBL" id="WHX47756.1"/>
    </source>
</evidence>
<feature type="compositionally biased region" description="Basic and acidic residues" evidence="1">
    <location>
        <begin position="59"/>
        <end position="74"/>
    </location>
</feature>
<dbReference type="KEGG" id="pwn:QNH46_16610"/>
<proteinExistence type="predicted"/>
<dbReference type="RefSeq" id="WP_283925249.1">
    <property type="nucleotide sequence ID" value="NZ_CP126084.1"/>
</dbReference>
<protein>
    <submittedName>
        <fullName evidence="2">Uncharacterized protein</fullName>
    </submittedName>
</protein>
<organism evidence="2 3">
    <name type="scientific">Paenibacillus woosongensis</name>
    <dbReference type="NCBI Taxonomy" id="307580"/>
    <lineage>
        <taxon>Bacteria</taxon>
        <taxon>Bacillati</taxon>
        <taxon>Bacillota</taxon>
        <taxon>Bacilli</taxon>
        <taxon>Bacillales</taxon>
        <taxon>Paenibacillaceae</taxon>
        <taxon>Paenibacillus</taxon>
    </lineage>
</organism>
<evidence type="ECO:0000256" key="1">
    <source>
        <dbReference type="SAM" id="MobiDB-lite"/>
    </source>
</evidence>
<gene>
    <name evidence="2" type="ORF">QNH46_16610</name>
</gene>
<dbReference type="Proteomes" id="UP001177943">
    <property type="component" value="Chromosome"/>
</dbReference>
<dbReference type="EMBL" id="CP126084">
    <property type="protein sequence ID" value="WHX47756.1"/>
    <property type="molecule type" value="Genomic_DNA"/>
</dbReference>